<evidence type="ECO:0000313" key="2">
    <source>
        <dbReference type="Proteomes" id="UP000640426"/>
    </source>
</evidence>
<reference evidence="2" key="1">
    <citation type="submission" date="2020-12" db="EMBL/GenBank/DDBJ databases">
        <title>Hymenobacter sp.</title>
        <authorList>
            <person name="Kim M.K."/>
        </authorList>
    </citation>
    <scope>NUCLEOTIDE SEQUENCE [LARGE SCALE GENOMIC DNA]</scope>
    <source>
        <strain evidence="2">BT553</strain>
    </source>
</reference>
<name>A0ABS0XRR1_9SPHN</name>
<gene>
    <name evidence="1" type="ORF">JAO74_13090</name>
</gene>
<dbReference type="RefSeq" id="WP_199038768.1">
    <property type="nucleotide sequence ID" value="NZ_JAELXS010000007.1"/>
</dbReference>
<comment type="caution">
    <text evidence="1">The sequence shown here is derived from an EMBL/GenBank/DDBJ whole genome shotgun (WGS) entry which is preliminary data.</text>
</comment>
<dbReference type="EMBL" id="JAELXS010000007">
    <property type="protein sequence ID" value="MBJ6122728.1"/>
    <property type="molecule type" value="Genomic_DNA"/>
</dbReference>
<keyword evidence="2" id="KW-1185">Reference proteome</keyword>
<accession>A0ABS0XRR1</accession>
<sequence>MAEVGERTLHAVRRQRFLEVLAATANVTRSAVEAGVEARACYRLRQRDAGFAAAWEAALDEGYVRLEASLLATAMGTGEEEAIDRKLALEVLARRAAGRGRASMTRQVPIEEVESTLIRKLDALDRKARSA</sequence>
<organism evidence="1 2">
    <name type="scientific">Sphingomonas mollis</name>
    <dbReference type="NCBI Taxonomy" id="2795726"/>
    <lineage>
        <taxon>Bacteria</taxon>
        <taxon>Pseudomonadati</taxon>
        <taxon>Pseudomonadota</taxon>
        <taxon>Alphaproteobacteria</taxon>
        <taxon>Sphingomonadales</taxon>
        <taxon>Sphingomonadaceae</taxon>
        <taxon>Sphingomonas</taxon>
    </lineage>
</organism>
<dbReference type="Proteomes" id="UP000640426">
    <property type="component" value="Unassembled WGS sequence"/>
</dbReference>
<protein>
    <submittedName>
        <fullName evidence="1">Uncharacterized protein</fullName>
    </submittedName>
</protein>
<evidence type="ECO:0000313" key="1">
    <source>
        <dbReference type="EMBL" id="MBJ6122728.1"/>
    </source>
</evidence>
<proteinExistence type="predicted"/>